<dbReference type="InterPro" id="IPR032675">
    <property type="entry name" value="LRR_dom_sf"/>
</dbReference>
<dbReference type="Gene3D" id="3.80.10.10">
    <property type="entry name" value="Ribonuclease Inhibitor"/>
    <property type="match status" value="1"/>
</dbReference>
<evidence type="ECO:0000256" key="1">
    <source>
        <dbReference type="ARBA" id="ARBA00022821"/>
    </source>
</evidence>
<dbReference type="PANTHER" id="PTHR36766">
    <property type="entry name" value="PLANT BROAD-SPECTRUM MILDEW RESISTANCE PROTEIN RPW8"/>
    <property type="match status" value="1"/>
</dbReference>
<dbReference type="AlphaFoldDB" id="A0A445BQ57"/>
<gene>
    <name evidence="2" type="ORF">Ahy_A09g046517</name>
</gene>
<dbReference type="GO" id="GO:0006952">
    <property type="term" value="P:defense response"/>
    <property type="evidence" value="ECO:0007669"/>
    <property type="project" value="UniProtKB-KW"/>
</dbReference>
<organism evidence="2 3">
    <name type="scientific">Arachis hypogaea</name>
    <name type="common">Peanut</name>
    <dbReference type="NCBI Taxonomy" id="3818"/>
    <lineage>
        <taxon>Eukaryota</taxon>
        <taxon>Viridiplantae</taxon>
        <taxon>Streptophyta</taxon>
        <taxon>Embryophyta</taxon>
        <taxon>Tracheophyta</taxon>
        <taxon>Spermatophyta</taxon>
        <taxon>Magnoliopsida</taxon>
        <taxon>eudicotyledons</taxon>
        <taxon>Gunneridae</taxon>
        <taxon>Pentapetalae</taxon>
        <taxon>rosids</taxon>
        <taxon>fabids</taxon>
        <taxon>Fabales</taxon>
        <taxon>Fabaceae</taxon>
        <taxon>Papilionoideae</taxon>
        <taxon>50 kb inversion clade</taxon>
        <taxon>dalbergioids sensu lato</taxon>
        <taxon>Dalbergieae</taxon>
        <taxon>Pterocarpus clade</taxon>
        <taxon>Arachis</taxon>
    </lineage>
</organism>
<evidence type="ECO:0000313" key="2">
    <source>
        <dbReference type="EMBL" id="RYR40782.1"/>
    </source>
</evidence>
<name>A0A445BQ57_ARAHY</name>
<comment type="caution">
    <text evidence="2">The sequence shown here is derived from an EMBL/GenBank/DDBJ whole genome shotgun (WGS) entry which is preliminary data.</text>
</comment>
<accession>A0A445BQ57</accession>
<dbReference type="PANTHER" id="PTHR36766:SF30">
    <property type="entry name" value="TIR-NBS TYPE DISEASE RESISTANCE PROTEIN-RELATED"/>
    <property type="match status" value="1"/>
</dbReference>
<dbReference type="EMBL" id="SDMP01000009">
    <property type="protein sequence ID" value="RYR40782.1"/>
    <property type="molecule type" value="Genomic_DNA"/>
</dbReference>
<sequence>MTSLATLQIYFFRELKELPSDITKLTALSDLTISDCGKLECLPEQGLEGLSSLRKLFIHSCKSLGSLPDGVRHLTSLQSLTIGGCPMLKERCKQGTGEDWHKIAHVPHVYLI</sequence>
<keyword evidence="3" id="KW-1185">Reference proteome</keyword>
<proteinExistence type="predicted"/>
<dbReference type="Proteomes" id="UP000289738">
    <property type="component" value="Chromosome A09"/>
</dbReference>
<dbReference type="SUPFAM" id="SSF52058">
    <property type="entry name" value="L domain-like"/>
    <property type="match status" value="1"/>
</dbReference>
<evidence type="ECO:0000313" key="3">
    <source>
        <dbReference type="Proteomes" id="UP000289738"/>
    </source>
</evidence>
<reference evidence="2 3" key="1">
    <citation type="submission" date="2019-01" db="EMBL/GenBank/DDBJ databases">
        <title>Sequencing of cultivated peanut Arachis hypogaea provides insights into genome evolution and oil improvement.</title>
        <authorList>
            <person name="Chen X."/>
        </authorList>
    </citation>
    <scope>NUCLEOTIDE SEQUENCE [LARGE SCALE GENOMIC DNA]</scope>
    <source>
        <strain evidence="3">cv. Fuhuasheng</strain>
        <tissue evidence="2">Leaves</tissue>
    </source>
</reference>
<protein>
    <recommendedName>
        <fullName evidence="4">Disease resistance protein</fullName>
    </recommendedName>
</protein>
<dbReference type="STRING" id="3818.A0A445BQ57"/>
<keyword evidence="1" id="KW-0611">Plant defense</keyword>
<evidence type="ECO:0008006" key="4">
    <source>
        <dbReference type="Google" id="ProtNLM"/>
    </source>
</evidence>